<reference evidence="1" key="2">
    <citation type="submission" date="2020-05" db="UniProtKB">
        <authorList>
            <consortium name="EnsemblMetazoa"/>
        </authorList>
    </citation>
    <scope>IDENTIFICATION</scope>
    <source>
        <strain evidence="1">IAEA</strain>
    </source>
</reference>
<evidence type="ECO:0000313" key="2">
    <source>
        <dbReference type="Proteomes" id="UP000092445"/>
    </source>
</evidence>
<name>A0A1A9ZI19_GLOPL</name>
<evidence type="ECO:0000313" key="1">
    <source>
        <dbReference type="EnsemblMetazoa" id="GPAI015260-PA"/>
    </source>
</evidence>
<dbReference type="Proteomes" id="UP000092445">
    <property type="component" value="Unassembled WGS sequence"/>
</dbReference>
<protein>
    <submittedName>
        <fullName evidence="1">Uncharacterized protein</fullName>
    </submittedName>
</protein>
<accession>A0A1A9ZI19</accession>
<proteinExistence type="predicted"/>
<dbReference type="EnsemblMetazoa" id="GPAI015260-RA">
    <property type="protein sequence ID" value="GPAI015260-PA"/>
    <property type="gene ID" value="GPAI015260"/>
</dbReference>
<reference evidence="2" key="1">
    <citation type="submission" date="2014-03" db="EMBL/GenBank/DDBJ databases">
        <authorList>
            <person name="Aksoy S."/>
            <person name="Warren W."/>
            <person name="Wilson R.K."/>
        </authorList>
    </citation>
    <scope>NUCLEOTIDE SEQUENCE [LARGE SCALE GENOMIC DNA]</scope>
    <source>
        <strain evidence="2">IAEA</strain>
    </source>
</reference>
<dbReference type="VEuPathDB" id="VectorBase:GPAI015260"/>
<dbReference type="AlphaFoldDB" id="A0A1A9ZI19"/>
<sequence>MAASSHKKFSELELHETCFIFRIETALPKAITPRYSEEHDLCLPMIMITAVDNASAWSSAVVKDVFRWILAHSASDVQCIEYHMLRSAYCPSVVLAYRGNLLISEADLGRHLRDVCG</sequence>
<organism evidence="1 2">
    <name type="scientific">Glossina pallidipes</name>
    <name type="common">Tsetse fly</name>
    <dbReference type="NCBI Taxonomy" id="7398"/>
    <lineage>
        <taxon>Eukaryota</taxon>
        <taxon>Metazoa</taxon>
        <taxon>Ecdysozoa</taxon>
        <taxon>Arthropoda</taxon>
        <taxon>Hexapoda</taxon>
        <taxon>Insecta</taxon>
        <taxon>Pterygota</taxon>
        <taxon>Neoptera</taxon>
        <taxon>Endopterygota</taxon>
        <taxon>Diptera</taxon>
        <taxon>Brachycera</taxon>
        <taxon>Muscomorpha</taxon>
        <taxon>Hippoboscoidea</taxon>
        <taxon>Glossinidae</taxon>
        <taxon>Glossina</taxon>
    </lineage>
</organism>
<keyword evidence="2" id="KW-1185">Reference proteome</keyword>